<reference evidence="2 3" key="1">
    <citation type="submission" date="2017-04" db="EMBL/GenBank/DDBJ databases">
        <authorList>
            <person name="Afonso C.L."/>
            <person name="Miller P.J."/>
            <person name="Scott M.A."/>
            <person name="Spackman E."/>
            <person name="Goraichik I."/>
            <person name="Dimitrov K.M."/>
            <person name="Suarez D.L."/>
            <person name="Swayne D.E."/>
        </authorList>
    </citation>
    <scope>NUCLEOTIDE SEQUENCE [LARGE SCALE GENOMIC DNA]</scope>
    <source>
        <strain evidence="2">LMG 28154</strain>
    </source>
</reference>
<dbReference type="EMBL" id="FXAN01000106">
    <property type="protein sequence ID" value="SMG02583.1"/>
    <property type="molecule type" value="Genomic_DNA"/>
</dbReference>
<organism evidence="2 3">
    <name type="scientific">Burkholderia singularis</name>
    <dbReference type="NCBI Taxonomy" id="1503053"/>
    <lineage>
        <taxon>Bacteria</taxon>
        <taxon>Pseudomonadati</taxon>
        <taxon>Pseudomonadota</taxon>
        <taxon>Betaproteobacteria</taxon>
        <taxon>Burkholderiales</taxon>
        <taxon>Burkholderiaceae</taxon>
        <taxon>Burkholderia</taxon>
        <taxon>pseudomallei group</taxon>
    </lineage>
</organism>
<name>A0A238HC38_9BURK</name>
<evidence type="ECO:0000313" key="3">
    <source>
        <dbReference type="Proteomes" id="UP000198460"/>
    </source>
</evidence>
<accession>A0A238HC38</accession>
<sequence>MGRPALDLHGCPACRRRAARVPEDGGSVRRAAASNVLERGHR</sequence>
<dbReference type="AlphaFoldDB" id="A0A238HC38"/>
<dbReference type="Proteomes" id="UP000198460">
    <property type="component" value="Unassembled WGS sequence"/>
</dbReference>
<feature type="region of interest" description="Disordered" evidence="1">
    <location>
        <begin position="19"/>
        <end position="42"/>
    </location>
</feature>
<gene>
    <name evidence="2" type="ORF">BSIN_1025</name>
</gene>
<evidence type="ECO:0000256" key="1">
    <source>
        <dbReference type="SAM" id="MobiDB-lite"/>
    </source>
</evidence>
<proteinExistence type="predicted"/>
<protein>
    <submittedName>
        <fullName evidence="2">Uncharacterized protein</fullName>
    </submittedName>
</protein>
<evidence type="ECO:0000313" key="2">
    <source>
        <dbReference type="EMBL" id="SMG02583.1"/>
    </source>
</evidence>